<dbReference type="Proteomes" id="UP001148838">
    <property type="component" value="Unassembled WGS sequence"/>
</dbReference>
<evidence type="ECO:0000313" key="1">
    <source>
        <dbReference type="EMBL" id="KAJ4439557.1"/>
    </source>
</evidence>
<dbReference type="EMBL" id="JAJSOF020000017">
    <property type="protein sequence ID" value="KAJ4439557.1"/>
    <property type="molecule type" value="Genomic_DNA"/>
</dbReference>
<comment type="caution">
    <text evidence="1">The sequence shown here is derived from an EMBL/GenBank/DDBJ whole genome shotgun (WGS) entry which is preliminary data.</text>
</comment>
<evidence type="ECO:0000313" key="2">
    <source>
        <dbReference type="Proteomes" id="UP001148838"/>
    </source>
</evidence>
<name>A0ABQ8SZ95_PERAM</name>
<proteinExistence type="predicted"/>
<protein>
    <submittedName>
        <fullName evidence="1">Uncharacterized protein</fullName>
    </submittedName>
</protein>
<reference evidence="1 2" key="1">
    <citation type="journal article" date="2022" name="Allergy">
        <title>Genome assembly and annotation of Periplaneta americana reveal a comprehensive cockroach allergen profile.</title>
        <authorList>
            <person name="Wang L."/>
            <person name="Xiong Q."/>
            <person name="Saelim N."/>
            <person name="Wang L."/>
            <person name="Nong W."/>
            <person name="Wan A.T."/>
            <person name="Shi M."/>
            <person name="Liu X."/>
            <person name="Cao Q."/>
            <person name="Hui J.H.L."/>
            <person name="Sookrung N."/>
            <person name="Leung T.F."/>
            <person name="Tungtrongchitr A."/>
            <person name="Tsui S.K.W."/>
        </authorList>
    </citation>
    <scope>NUCLEOTIDE SEQUENCE [LARGE SCALE GENOMIC DNA]</scope>
    <source>
        <strain evidence="1">PWHHKU_190912</strain>
    </source>
</reference>
<gene>
    <name evidence="1" type="ORF">ANN_07681</name>
</gene>
<keyword evidence="2" id="KW-1185">Reference proteome</keyword>
<sequence>MMDSDVFLCTVCEVKVPSEKRFAIQQHIKRDKNIRGLENAATRKLSQLLTQTTATSHTPLRRQVVQIFSSRCSLPPKLIITRWGIWIDASVYYCNNFQVVKSVVATLESRVAKAILQAQELFSDSEMEGELAYLKSNFGFLLSTTAKLQESGVKLVTSIGLVKETEAAVGNIWGEISEK</sequence>
<accession>A0ABQ8SZ95</accession>
<organism evidence="1 2">
    <name type="scientific">Periplaneta americana</name>
    <name type="common">American cockroach</name>
    <name type="synonym">Blatta americana</name>
    <dbReference type="NCBI Taxonomy" id="6978"/>
    <lineage>
        <taxon>Eukaryota</taxon>
        <taxon>Metazoa</taxon>
        <taxon>Ecdysozoa</taxon>
        <taxon>Arthropoda</taxon>
        <taxon>Hexapoda</taxon>
        <taxon>Insecta</taxon>
        <taxon>Pterygota</taxon>
        <taxon>Neoptera</taxon>
        <taxon>Polyneoptera</taxon>
        <taxon>Dictyoptera</taxon>
        <taxon>Blattodea</taxon>
        <taxon>Blattoidea</taxon>
        <taxon>Blattidae</taxon>
        <taxon>Blattinae</taxon>
        <taxon>Periplaneta</taxon>
    </lineage>
</organism>